<keyword evidence="2" id="KW-1185">Reference proteome</keyword>
<organism evidence="1 2">
    <name type="scientific">Pseudolycoriella hygida</name>
    <dbReference type="NCBI Taxonomy" id="35572"/>
    <lineage>
        <taxon>Eukaryota</taxon>
        <taxon>Metazoa</taxon>
        <taxon>Ecdysozoa</taxon>
        <taxon>Arthropoda</taxon>
        <taxon>Hexapoda</taxon>
        <taxon>Insecta</taxon>
        <taxon>Pterygota</taxon>
        <taxon>Neoptera</taxon>
        <taxon>Endopterygota</taxon>
        <taxon>Diptera</taxon>
        <taxon>Nematocera</taxon>
        <taxon>Sciaroidea</taxon>
        <taxon>Sciaridae</taxon>
        <taxon>Pseudolycoriella</taxon>
    </lineage>
</organism>
<dbReference type="EMBL" id="WJQU01000002">
    <property type="protein sequence ID" value="KAJ6641276.1"/>
    <property type="molecule type" value="Genomic_DNA"/>
</dbReference>
<dbReference type="AlphaFoldDB" id="A0A9Q0N172"/>
<gene>
    <name evidence="1" type="ORF">Bhyg_06211</name>
</gene>
<reference evidence="1" key="1">
    <citation type="submission" date="2022-07" db="EMBL/GenBank/DDBJ databases">
        <authorList>
            <person name="Trinca V."/>
            <person name="Uliana J.V.C."/>
            <person name="Torres T.T."/>
            <person name="Ward R.J."/>
            <person name="Monesi N."/>
        </authorList>
    </citation>
    <scope>NUCLEOTIDE SEQUENCE</scope>
    <source>
        <strain evidence="1">HSMRA1968</strain>
        <tissue evidence="1">Whole embryos</tissue>
    </source>
</reference>
<protein>
    <submittedName>
        <fullName evidence="1">Uncharacterized protein</fullName>
    </submittedName>
</protein>
<proteinExistence type="predicted"/>
<evidence type="ECO:0000313" key="2">
    <source>
        <dbReference type="Proteomes" id="UP001151699"/>
    </source>
</evidence>
<name>A0A9Q0N172_9DIPT</name>
<sequence>MALAYSTAELITGTIKSTPTPWFSLLANIEPPALRRKKALARKIERIQNDEELPIHNKIRGRTGSRLISRKPLWLKLNALHDFQPESDWRDASNDTQVTNSHLVNDPNIKPSGHDLDRRTWTQLNRIRTNHGRCNYTLNKWNPAIDPMSDCGEPNQTIYHIVNDCVIRKFEGGIEELNDVTDEAVETWTFSCDYMCDHANECGALKEKIK</sequence>
<dbReference type="Proteomes" id="UP001151699">
    <property type="component" value="Chromosome B"/>
</dbReference>
<accession>A0A9Q0N172</accession>
<comment type="caution">
    <text evidence="1">The sequence shown here is derived from an EMBL/GenBank/DDBJ whole genome shotgun (WGS) entry which is preliminary data.</text>
</comment>
<evidence type="ECO:0000313" key="1">
    <source>
        <dbReference type="EMBL" id="KAJ6641276.1"/>
    </source>
</evidence>
<dbReference type="OrthoDB" id="6765698at2759"/>